<keyword evidence="2" id="KW-1185">Reference proteome</keyword>
<dbReference type="EMBL" id="KN405270">
    <property type="protein sequence ID" value="KHG16073.1"/>
    <property type="molecule type" value="Genomic_DNA"/>
</dbReference>
<proteinExistence type="predicted"/>
<organism evidence="1 2">
    <name type="scientific">Gossypium arboreum</name>
    <name type="common">Tree cotton</name>
    <name type="synonym">Gossypium nanking</name>
    <dbReference type="NCBI Taxonomy" id="29729"/>
    <lineage>
        <taxon>Eukaryota</taxon>
        <taxon>Viridiplantae</taxon>
        <taxon>Streptophyta</taxon>
        <taxon>Embryophyta</taxon>
        <taxon>Tracheophyta</taxon>
        <taxon>Spermatophyta</taxon>
        <taxon>Magnoliopsida</taxon>
        <taxon>eudicotyledons</taxon>
        <taxon>Gunneridae</taxon>
        <taxon>Pentapetalae</taxon>
        <taxon>rosids</taxon>
        <taxon>malvids</taxon>
        <taxon>Malvales</taxon>
        <taxon>Malvaceae</taxon>
        <taxon>Malvoideae</taxon>
        <taxon>Gossypium</taxon>
    </lineage>
</organism>
<dbReference type="AlphaFoldDB" id="A0A0B0NNC6"/>
<sequence>MWQATGNSECNIATSTVLPPYQNPNPMQYVMS</sequence>
<reference evidence="2" key="1">
    <citation type="submission" date="2014-09" db="EMBL/GenBank/DDBJ databases">
        <authorList>
            <person name="Mudge J."/>
            <person name="Ramaraj T."/>
            <person name="Lindquist I.E."/>
            <person name="Bharti A.K."/>
            <person name="Sundararajan A."/>
            <person name="Cameron C.T."/>
            <person name="Woodward J.E."/>
            <person name="May G.D."/>
            <person name="Brubaker C."/>
            <person name="Broadhvest J."/>
            <person name="Wilkins T.A."/>
        </authorList>
    </citation>
    <scope>NUCLEOTIDE SEQUENCE</scope>
    <source>
        <strain evidence="2">cv. AKA8401</strain>
    </source>
</reference>
<accession>A0A0B0NNC6</accession>
<protein>
    <submittedName>
        <fullName evidence="1">Uncharacterized protein</fullName>
    </submittedName>
</protein>
<dbReference type="Proteomes" id="UP000032142">
    <property type="component" value="Unassembled WGS sequence"/>
</dbReference>
<evidence type="ECO:0000313" key="2">
    <source>
        <dbReference type="Proteomes" id="UP000032142"/>
    </source>
</evidence>
<gene>
    <name evidence="1" type="ORF">F383_23072</name>
</gene>
<name>A0A0B0NNC6_GOSAR</name>
<evidence type="ECO:0000313" key="1">
    <source>
        <dbReference type="EMBL" id="KHG16073.1"/>
    </source>
</evidence>